<keyword evidence="9" id="KW-0119">Carbohydrate metabolism</keyword>
<dbReference type="UniPathway" id="UPA00214"/>
<dbReference type="EC" id="5.1.3.2" evidence="5"/>
<evidence type="ECO:0000313" key="14">
    <source>
        <dbReference type="Proteomes" id="UP000538196"/>
    </source>
</evidence>
<evidence type="ECO:0000256" key="9">
    <source>
        <dbReference type="ARBA" id="ARBA00023277"/>
    </source>
</evidence>
<dbReference type="AlphaFoldDB" id="A0A7W4YHI2"/>
<dbReference type="Gene3D" id="3.90.25.10">
    <property type="entry name" value="UDP-galactose 4-epimerase, domain 1"/>
    <property type="match status" value="1"/>
</dbReference>
<comment type="cofactor">
    <cofactor evidence="2">
        <name>NAD(+)</name>
        <dbReference type="ChEBI" id="CHEBI:57540"/>
    </cofactor>
</comment>
<feature type="domain" description="NAD-dependent epimerase/dehydratase" evidence="12">
    <location>
        <begin position="3"/>
        <end position="251"/>
    </location>
</feature>
<organism evidence="13 14">
    <name type="scientific">Leifsonia aquatica</name>
    <name type="common">Corynebacterium aquaticum</name>
    <dbReference type="NCBI Taxonomy" id="144185"/>
    <lineage>
        <taxon>Bacteria</taxon>
        <taxon>Bacillati</taxon>
        <taxon>Actinomycetota</taxon>
        <taxon>Actinomycetes</taxon>
        <taxon>Micrococcales</taxon>
        <taxon>Microbacteriaceae</taxon>
        <taxon>Leifsonia</taxon>
    </lineage>
</organism>
<name>A0A7W4YHI2_LEIAQ</name>
<comment type="pathway">
    <text evidence="3">Carbohydrate metabolism; galactose metabolism.</text>
</comment>
<evidence type="ECO:0000256" key="5">
    <source>
        <dbReference type="ARBA" id="ARBA00013189"/>
    </source>
</evidence>
<comment type="caution">
    <text evidence="13">The sequence shown here is derived from an EMBL/GenBank/DDBJ whole genome shotgun (WGS) entry which is preliminary data.</text>
</comment>
<evidence type="ECO:0000256" key="3">
    <source>
        <dbReference type="ARBA" id="ARBA00004947"/>
    </source>
</evidence>
<evidence type="ECO:0000256" key="4">
    <source>
        <dbReference type="ARBA" id="ARBA00007637"/>
    </source>
</evidence>
<evidence type="ECO:0000256" key="2">
    <source>
        <dbReference type="ARBA" id="ARBA00001911"/>
    </source>
</evidence>
<proteinExistence type="inferred from homology"/>
<accession>A0A7W4YHI2</accession>
<evidence type="ECO:0000256" key="1">
    <source>
        <dbReference type="ARBA" id="ARBA00000083"/>
    </source>
</evidence>
<dbReference type="RefSeq" id="WP_021762783.1">
    <property type="nucleotide sequence ID" value="NZ_JACHVP010000001.1"/>
</dbReference>
<dbReference type="EMBL" id="JACHVP010000001">
    <property type="protein sequence ID" value="MBB2965467.1"/>
    <property type="molecule type" value="Genomic_DNA"/>
</dbReference>
<dbReference type="Proteomes" id="UP000538196">
    <property type="component" value="Unassembled WGS sequence"/>
</dbReference>
<evidence type="ECO:0000256" key="6">
    <source>
        <dbReference type="ARBA" id="ARBA00018569"/>
    </source>
</evidence>
<evidence type="ECO:0000256" key="10">
    <source>
        <dbReference type="ARBA" id="ARBA00031367"/>
    </source>
</evidence>
<dbReference type="PANTHER" id="PTHR43725">
    <property type="entry name" value="UDP-GLUCOSE 4-EPIMERASE"/>
    <property type="match status" value="1"/>
</dbReference>
<dbReference type="InterPro" id="IPR001509">
    <property type="entry name" value="Epimerase_deHydtase"/>
</dbReference>
<evidence type="ECO:0000313" key="13">
    <source>
        <dbReference type="EMBL" id="MBB2965467.1"/>
    </source>
</evidence>
<protein>
    <recommendedName>
        <fullName evidence="6">UDP-glucose 4-epimerase</fullName>
        <ecNumber evidence="5">5.1.3.2</ecNumber>
    </recommendedName>
    <alternativeName>
        <fullName evidence="11">Galactowaldenase</fullName>
    </alternativeName>
    <alternativeName>
        <fullName evidence="10">UDP-galactose 4-epimerase</fullName>
    </alternativeName>
</protein>
<evidence type="ECO:0000256" key="8">
    <source>
        <dbReference type="ARBA" id="ARBA00023235"/>
    </source>
</evidence>
<dbReference type="PANTHER" id="PTHR43725:SF53">
    <property type="entry name" value="UDP-ARABINOSE 4-EPIMERASE 1"/>
    <property type="match status" value="1"/>
</dbReference>
<dbReference type="Gene3D" id="3.40.50.720">
    <property type="entry name" value="NAD(P)-binding Rossmann-like Domain"/>
    <property type="match status" value="1"/>
</dbReference>
<dbReference type="InterPro" id="IPR005886">
    <property type="entry name" value="UDP_G4E"/>
</dbReference>
<dbReference type="GO" id="GO:0033499">
    <property type="term" value="P:galactose catabolic process via UDP-galactose, Leloir pathway"/>
    <property type="evidence" value="ECO:0007669"/>
    <property type="project" value="TreeGrafter"/>
</dbReference>
<sequence>MRILVTGGAGYIGAHVVRLLIERGDDVVVADDLISGDVDRVPDVRLMKADLASVDVIPRLAACLREERIDAVLHFAARKQVGESVERPAWYFQQNVGGLANLLLAMEDAGVSRLVFSSSAAVYGMASGAAITEGAATQPINPYGSTKLVGEQLVQDAGRSFGLSAVSLRYFNVAGTGAPELADRARLNLVPMVFERIDAGLPPLIFGDDFETPDGTCVRDYVHVLDVARAHLAAVDSTVAGRGDHEVFNVGTGEGTSVRRMVEAILQAAGSSLVPEIVGRRAGDAGVVVASAEKIGDRLGWQASHGLDDIVRSAWDAHVAIRAGHGMP</sequence>
<evidence type="ECO:0000256" key="11">
    <source>
        <dbReference type="ARBA" id="ARBA00033067"/>
    </source>
</evidence>
<comment type="similarity">
    <text evidence="4">Belongs to the NAD(P)-dependent epimerase/dehydratase family.</text>
</comment>
<gene>
    <name evidence="13" type="ORF">FHX33_000199</name>
</gene>
<dbReference type="Pfam" id="PF01370">
    <property type="entry name" value="Epimerase"/>
    <property type="match status" value="1"/>
</dbReference>
<dbReference type="SUPFAM" id="SSF51735">
    <property type="entry name" value="NAD(P)-binding Rossmann-fold domains"/>
    <property type="match status" value="1"/>
</dbReference>
<evidence type="ECO:0000259" key="12">
    <source>
        <dbReference type="Pfam" id="PF01370"/>
    </source>
</evidence>
<evidence type="ECO:0000256" key="7">
    <source>
        <dbReference type="ARBA" id="ARBA00023027"/>
    </source>
</evidence>
<reference evidence="13 14" key="1">
    <citation type="submission" date="2020-08" db="EMBL/GenBank/DDBJ databases">
        <title>Sequencing the genomes of 1000 actinobacteria strains.</title>
        <authorList>
            <person name="Klenk H.-P."/>
        </authorList>
    </citation>
    <scope>NUCLEOTIDE SEQUENCE [LARGE SCALE GENOMIC DNA]</scope>
    <source>
        <strain evidence="13 14">DSM 20146</strain>
    </source>
</reference>
<dbReference type="InterPro" id="IPR036291">
    <property type="entry name" value="NAD(P)-bd_dom_sf"/>
</dbReference>
<dbReference type="NCBIfam" id="TIGR01179">
    <property type="entry name" value="galE"/>
    <property type="match status" value="1"/>
</dbReference>
<dbReference type="GO" id="GO:0003978">
    <property type="term" value="F:UDP-glucose 4-epimerase activity"/>
    <property type="evidence" value="ECO:0007669"/>
    <property type="project" value="UniProtKB-EC"/>
</dbReference>
<keyword evidence="7" id="KW-0520">NAD</keyword>
<comment type="catalytic activity">
    <reaction evidence="1">
        <text>UDP-alpha-D-glucose = UDP-alpha-D-galactose</text>
        <dbReference type="Rhea" id="RHEA:22168"/>
        <dbReference type="ChEBI" id="CHEBI:58885"/>
        <dbReference type="ChEBI" id="CHEBI:66914"/>
        <dbReference type="EC" id="5.1.3.2"/>
    </reaction>
</comment>
<keyword evidence="14" id="KW-1185">Reference proteome</keyword>
<keyword evidence="8 13" id="KW-0413">Isomerase</keyword>